<dbReference type="Proteomes" id="UP000541444">
    <property type="component" value="Unassembled WGS sequence"/>
</dbReference>
<dbReference type="PANTHER" id="PTHR11011">
    <property type="entry name" value="MALE STERILITY PROTEIN 2-RELATED"/>
    <property type="match status" value="1"/>
</dbReference>
<dbReference type="Gene3D" id="3.40.50.720">
    <property type="entry name" value="NAD(P)-binding Rossmann-like Domain"/>
    <property type="match status" value="1"/>
</dbReference>
<evidence type="ECO:0000256" key="2">
    <source>
        <dbReference type="ARBA" id="ARBA00022516"/>
    </source>
</evidence>
<accession>A0A7J7NFK1</accession>
<dbReference type="GO" id="GO:0102965">
    <property type="term" value="F:alcohol-forming long-chain fatty acyl-CoA reductase activity"/>
    <property type="evidence" value="ECO:0007669"/>
    <property type="project" value="UniProtKB-EC"/>
</dbReference>
<evidence type="ECO:0000313" key="7">
    <source>
        <dbReference type="EMBL" id="KAF6166019.1"/>
    </source>
</evidence>
<keyword evidence="3 4" id="KW-0443">Lipid metabolism</keyword>
<dbReference type="GO" id="GO:0035336">
    <property type="term" value="P:long-chain fatty-acyl-CoA metabolic process"/>
    <property type="evidence" value="ECO:0007669"/>
    <property type="project" value="TreeGrafter"/>
</dbReference>
<evidence type="ECO:0000259" key="6">
    <source>
        <dbReference type="Pfam" id="PF07993"/>
    </source>
</evidence>
<proteinExistence type="inferred from homology"/>
<name>A0A7J7NFK1_9MAGN</name>
<sequence length="469" mass="53227">MELNGIVESLENKSILVSGATGFLAKSTTTNTHLFLSFKGLHRVKQSLTESTLFASFHAVFVEKILRVQPNVKKLFLLLRAADSKSAKQRLNTEVIGKEVFKVLKQKCGTSLDSFILEKVTPVAGDISYENLGINDSDLREQIWSEVDVVLNFAATTNFEERYDDALGINTFGAKNVVDFAKKCKKLQMLVHVSTAYVCGERPGLILEKAFEMGETLNGTSGLDIEQELKMMEGKLYELRAMEATKEEEKTAMKELGLKRTIDSLIVGYGKGKLTSFLGSHESVMDLIPGDIVVNAIIVAMVTHANQPSENIYQVSSSLKNPMKAPMLRDLGYRYFSKKPWINKEGNPVIVNKAVLYTSMASFQNYMAIRYMIPLKGLELANTAFCQFFRGVYMDMNMKIKFVMRMVELYRPYVFFEGVFDDLNSERLRMAVRANEAEAKMFYFDPKCIDWEFYFMNIHLPGVVRYLFK</sequence>
<dbReference type="AlphaFoldDB" id="A0A7J7NFK1"/>
<organism evidence="7 8">
    <name type="scientific">Kingdonia uniflora</name>
    <dbReference type="NCBI Taxonomy" id="39325"/>
    <lineage>
        <taxon>Eukaryota</taxon>
        <taxon>Viridiplantae</taxon>
        <taxon>Streptophyta</taxon>
        <taxon>Embryophyta</taxon>
        <taxon>Tracheophyta</taxon>
        <taxon>Spermatophyta</taxon>
        <taxon>Magnoliopsida</taxon>
        <taxon>Ranunculales</taxon>
        <taxon>Circaeasteraceae</taxon>
        <taxon>Kingdonia</taxon>
    </lineage>
</organism>
<dbReference type="InterPro" id="IPR026055">
    <property type="entry name" value="FAR"/>
</dbReference>
<dbReference type="CDD" id="cd09071">
    <property type="entry name" value="FAR_C"/>
    <property type="match status" value="1"/>
</dbReference>
<comment type="catalytic activity">
    <reaction evidence="4">
        <text>a long-chain fatty acyl-CoA + 2 NADPH + 2 H(+) = a long-chain primary fatty alcohol + 2 NADP(+) + CoA</text>
        <dbReference type="Rhea" id="RHEA:52716"/>
        <dbReference type="ChEBI" id="CHEBI:15378"/>
        <dbReference type="ChEBI" id="CHEBI:57287"/>
        <dbReference type="ChEBI" id="CHEBI:57783"/>
        <dbReference type="ChEBI" id="CHEBI:58349"/>
        <dbReference type="ChEBI" id="CHEBI:77396"/>
        <dbReference type="ChEBI" id="CHEBI:83139"/>
        <dbReference type="EC" id="1.2.1.84"/>
    </reaction>
</comment>
<dbReference type="OrthoDB" id="429813at2759"/>
<feature type="domain" description="Thioester reductase (TE)" evidence="6">
    <location>
        <begin position="60"/>
        <end position="235"/>
    </location>
</feature>
<dbReference type="InterPro" id="IPR036291">
    <property type="entry name" value="NAD(P)-bd_dom_sf"/>
</dbReference>
<dbReference type="EC" id="1.2.1.84" evidence="4"/>
<protein>
    <recommendedName>
        <fullName evidence="4">Fatty acyl-CoA reductase</fullName>
        <ecNumber evidence="4">1.2.1.84</ecNumber>
    </recommendedName>
</protein>
<dbReference type="InterPro" id="IPR033640">
    <property type="entry name" value="FAR_C"/>
</dbReference>
<gene>
    <name evidence="7" type="ORF">GIB67_012916</name>
</gene>
<evidence type="ECO:0000256" key="3">
    <source>
        <dbReference type="ARBA" id="ARBA00023098"/>
    </source>
</evidence>
<evidence type="ECO:0000256" key="1">
    <source>
        <dbReference type="ARBA" id="ARBA00005928"/>
    </source>
</evidence>
<dbReference type="GO" id="GO:0010345">
    <property type="term" value="P:suberin biosynthetic process"/>
    <property type="evidence" value="ECO:0007669"/>
    <property type="project" value="TreeGrafter"/>
</dbReference>
<dbReference type="InterPro" id="IPR013120">
    <property type="entry name" value="FAR_NAD-bd"/>
</dbReference>
<dbReference type="PANTHER" id="PTHR11011:SF99">
    <property type="entry name" value="FATTY ACYL-COA REDUCTASE 3"/>
    <property type="match status" value="1"/>
</dbReference>
<comment type="similarity">
    <text evidence="1 4">Belongs to the fatty acyl-CoA reductase family.</text>
</comment>
<dbReference type="Pfam" id="PF03015">
    <property type="entry name" value="Sterile"/>
    <property type="match status" value="1"/>
</dbReference>
<dbReference type="EMBL" id="JACGCM010000816">
    <property type="protein sequence ID" value="KAF6166019.1"/>
    <property type="molecule type" value="Genomic_DNA"/>
</dbReference>
<dbReference type="SUPFAM" id="SSF51735">
    <property type="entry name" value="NAD(P)-binding Rossmann-fold domains"/>
    <property type="match status" value="1"/>
</dbReference>
<dbReference type="CDD" id="cd05236">
    <property type="entry name" value="FAR-N_SDR_e"/>
    <property type="match status" value="1"/>
</dbReference>
<evidence type="ECO:0000256" key="4">
    <source>
        <dbReference type="RuleBase" id="RU363097"/>
    </source>
</evidence>
<keyword evidence="2 4" id="KW-0444">Lipid biosynthesis</keyword>
<keyword evidence="4" id="KW-0521">NADP</keyword>
<reference evidence="7 8" key="1">
    <citation type="journal article" date="2020" name="IScience">
        <title>Genome Sequencing of the Endangered Kingdonia uniflora (Circaeasteraceae, Ranunculales) Reveals Potential Mechanisms of Evolutionary Specialization.</title>
        <authorList>
            <person name="Sun Y."/>
            <person name="Deng T."/>
            <person name="Zhang A."/>
            <person name="Moore M.J."/>
            <person name="Landis J.B."/>
            <person name="Lin N."/>
            <person name="Zhang H."/>
            <person name="Zhang X."/>
            <person name="Huang J."/>
            <person name="Zhang X."/>
            <person name="Sun H."/>
            <person name="Wang H."/>
        </authorList>
    </citation>
    <scope>NUCLEOTIDE SEQUENCE [LARGE SCALE GENOMIC DNA]</scope>
    <source>
        <strain evidence="7">TB1705</strain>
        <tissue evidence="7">Leaf</tissue>
    </source>
</reference>
<dbReference type="Pfam" id="PF07993">
    <property type="entry name" value="NAD_binding_4"/>
    <property type="match status" value="1"/>
</dbReference>
<comment type="caution">
    <text evidence="7">The sequence shown here is derived from an EMBL/GenBank/DDBJ whole genome shotgun (WGS) entry which is preliminary data.</text>
</comment>
<evidence type="ECO:0000259" key="5">
    <source>
        <dbReference type="Pfam" id="PF03015"/>
    </source>
</evidence>
<feature type="domain" description="Fatty acyl-CoA reductase C-terminal" evidence="5">
    <location>
        <begin position="371"/>
        <end position="469"/>
    </location>
</feature>
<keyword evidence="8" id="KW-1185">Reference proteome</keyword>
<evidence type="ECO:0000313" key="8">
    <source>
        <dbReference type="Proteomes" id="UP000541444"/>
    </source>
</evidence>
<dbReference type="GO" id="GO:0080019">
    <property type="term" value="F:alcohol-forming very long-chain fatty acyl-CoA reductase activity"/>
    <property type="evidence" value="ECO:0007669"/>
    <property type="project" value="InterPro"/>
</dbReference>
<comment type="function">
    <text evidence="4">Catalyzes the reduction of fatty acyl-CoA to fatty alcohols.</text>
</comment>
<keyword evidence="4" id="KW-0560">Oxidoreductase</keyword>